<keyword evidence="3" id="KW-1185">Reference proteome</keyword>
<evidence type="ECO:0000313" key="2">
    <source>
        <dbReference type="Ensembl" id="ENSTMTP00000024966.1"/>
    </source>
</evidence>
<sequence>SEGPGPCMGGASCIIGVQDPRDQAGCWGDPGSVTEPRTPPPAARPAPPPSHHTHLLRLFGGEEAGLPASREVAMHLEGVAGAALIGVDPVLAWGGGVSVHKESSSPLLPPTPPPAAQSLALPRLPSS</sequence>
<organism evidence="2 3">
    <name type="scientific">Terrapene triunguis</name>
    <name type="common">Three-toed box turtle</name>
    <dbReference type="NCBI Taxonomy" id="2587831"/>
    <lineage>
        <taxon>Eukaryota</taxon>
        <taxon>Metazoa</taxon>
        <taxon>Chordata</taxon>
        <taxon>Craniata</taxon>
        <taxon>Vertebrata</taxon>
        <taxon>Euteleostomi</taxon>
        <taxon>Archelosauria</taxon>
        <taxon>Testudinata</taxon>
        <taxon>Testudines</taxon>
        <taxon>Cryptodira</taxon>
        <taxon>Durocryptodira</taxon>
        <taxon>Testudinoidea</taxon>
        <taxon>Emydidae</taxon>
        <taxon>Terrapene</taxon>
    </lineage>
</organism>
<dbReference type="AlphaFoldDB" id="A0A674JT28"/>
<feature type="compositionally biased region" description="Pro residues" evidence="1">
    <location>
        <begin position="37"/>
        <end position="50"/>
    </location>
</feature>
<protein>
    <submittedName>
        <fullName evidence="2">Uncharacterized protein</fullName>
    </submittedName>
</protein>
<evidence type="ECO:0000256" key="1">
    <source>
        <dbReference type="SAM" id="MobiDB-lite"/>
    </source>
</evidence>
<proteinExistence type="predicted"/>
<dbReference type="InParanoid" id="A0A674JT28"/>
<feature type="region of interest" description="Disordered" evidence="1">
    <location>
        <begin position="19"/>
        <end position="54"/>
    </location>
</feature>
<reference evidence="2" key="2">
    <citation type="submission" date="2025-09" db="UniProtKB">
        <authorList>
            <consortium name="Ensembl"/>
        </authorList>
    </citation>
    <scope>IDENTIFICATION</scope>
</reference>
<feature type="compositionally biased region" description="Low complexity" evidence="1">
    <location>
        <begin position="116"/>
        <end position="127"/>
    </location>
</feature>
<dbReference type="Ensembl" id="ENSTMTT00000025846.1">
    <property type="protein sequence ID" value="ENSTMTP00000024966.1"/>
    <property type="gene ID" value="ENSTMTG00000018187.1"/>
</dbReference>
<dbReference type="Proteomes" id="UP000472274">
    <property type="component" value="Unplaced"/>
</dbReference>
<evidence type="ECO:0000313" key="3">
    <source>
        <dbReference type="Proteomes" id="UP000472274"/>
    </source>
</evidence>
<reference evidence="2" key="1">
    <citation type="submission" date="2025-08" db="UniProtKB">
        <authorList>
            <consortium name="Ensembl"/>
        </authorList>
    </citation>
    <scope>IDENTIFICATION</scope>
</reference>
<accession>A0A674JT28</accession>
<feature type="region of interest" description="Disordered" evidence="1">
    <location>
        <begin position="95"/>
        <end position="127"/>
    </location>
</feature>
<name>A0A674JT28_9SAUR</name>